<dbReference type="InterPro" id="IPR039577">
    <property type="entry name" value="Rad18"/>
</dbReference>
<dbReference type="GO" id="GO:0006513">
    <property type="term" value="P:protein monoubiquitination"/>
    <property type="evidence" value="ECO:0007669"/>
    <property type="project" value="InterPro"/>
</dbReference>
<dbReference type="SMART" id="SM00184">
    <property type="entry name" value="RING"/>
    <property type="match status" value="1"/>
</dbReference>
<dbReference type="SUPFAM" id="SSF57850">
    <property type="entry name" value="RING/U-box"/>
    <property type="match status" value="1"/>
</dbReference>
<dbReference type="EMBL" id="JBGBPQ010000027">
    <property type="protein sequence ID" value="KAL1498656.1"/>
    <property type="molecule type" value="Genomic_DNA"/>
</dbReference>
<reference evidence="8 9" key="1">
    <citation type="journal article" date="2024" name="Science">
        <title>Giant polyketide synthase enzymes in the biosynthesis of giant marine polyether toxins.</title>
        <authorList>
            <person name="Fallon T.R."/>
            <person name="Shende V.V."/>
            <person name="Wierzbicki I.H."/>
            <person name="Pendleton A.L."/>
            <person name="Watervoot N.F."/>
            <person name="Auber R.P."/>
            <person name="Gonzalez D.J."/>
            <person name="Wisecaver J.H."/>
            <person name="Moore B.S."/>
        </authorList>
    </citation>
    <scope>NUCLEOTIDE SEQUENCE [LARGE SCALE GENOMIC DNA]</scope>
    <source>
        <strain evidence="8 9">12B1</strain>
    </source>
</reference>
<sequence>MSVEEARQESLRRQRLWMQERQAEQDRASAQEALGAAAEGAGGAERMLGKITEQLTERLRVEMRRETAMQLKEGDVGARVEELLDQHISAHTCPICFELMAGKSHRPVMLFPCGHTFCAACLTRHQTGARGSCPICREPVASQAPNVSLQQVIDGYVERHKSFEKGELLPEAMRGPAGATVARPPAAADDATAYTSQLRLLSMRCCVLRNQLEDSAAEQEALSSRHATSQAVLAHLEAEEAAATRRLEEQRLELELIQSQVVEQRAKTAEHTARQKDLHEMRQLVAKTLVPLEREREKVRLLVQHFSPDVVDALDAEFGF</sequence>
<dbReference type="InterPro" id="IPR001841">
    <property type="entry name" value="Znf_RING"/>
</dbReference>
<organism evidence="8 9">
    <name type="scientific">Prymnesium parvum</name>
    <name type="common">Toxic golden alga</name>
    <dbReference type="NCBI Taxonomy" id="97485"/>
    <lineage>
        <taxon>Eukaryota</taxon>
        <taxon>Haptista</taxon>
        <taxon>Haptophyta</taxon>
        <taxon>Prymnesiophyceae</taxon>
        <taxon>Prymnesiales</taxon>
        <taxon>Prymnesiaceae</taxon>
        <taxon>Prymnesium</taxon>
    </lineage>
</organism>
<evidence type="ECO:0000256" key="5">
    <source>
        <dbReference type="SAM" id="Coils"/>
    </source>
</evidence>
<dbReference type="InterPro" id="IPR013083">
    <property type="entry name" value="Znf_RING/FYVE/PHD"/>
</dbReference>
<evidence type="ECO:0000256" key="4">
    <source>
        <dbReference type="PROSITE-ProRule" id="PRU00175"/>
    </source>
</evidence>
<dbReference type="PROSITE" id="PS50089">
    <property type="entry name" value="ZF_RING_2"/>
    <property type="match status" value="1"/>
</dbReference>
<name>A0AB34IID5_PRYPA</name>
<dbReference type="GO" id="GO:0006301">
    <property type="term" value="P:DNA damage tolerance"/>
    <property type="evidence" value="ECO:0007669"/>
    <property type="project" value="InterPro"/>
</dbReference>
<dbReference type="Proteomes" id="UP001515480">
    <property type="component" value="Unassembled WGS sequence"/>
</dbReference>
<protein>
    <recommendedName>
        <fullName evidence="7">RING-type domain-containing protein</fullName>
    </recommendedName>
</protein>
<gene>
    <name evidence="8" type="ORF">AB1Y20_013969</name>
</gene>
<dbReference type="Gene3D" id="3.30.40.10">
    <property type="entry name" value="Zinc/RING finger domain, C3HC4 (zinc finger)"/>
    <property type="match status" value="1"/>
</dbReference>
<evidence type="ECO:0000256" key="1">
    <source>
        <dbReference type="ARBA" id="ARBA00022723"/>
    </source>
</evidence>
<dbReference type="GO" id="GO:0008270">
    <property type="term" value="F:zinc ion binding"/>
    <property type="evidence" value="ECO:0007669"/>
    <property type="project" value="UniProtKB-KW"/>
</dbReference>
<evidence type="ECO:0000256" key="6">
    <source>
        <dbReference type="SAM" id="MobiDB-lite"/>
    </source>
</evidence>
<evidence type="ECO:0000256" key="2">
    <source>
        <dbReference type="ARBA" id="ARBA00022771"/>
    </source>
</evidence>
<evidence type="ECO:0000313" key="8">
    <source>
        <dbReference type="EMBL" id="KAL1498656.1"/>
    </source>
</evidence>
<dbReference type="GO" id="GO:0003697">
    <property type="term" value="F:single-stranded DNA binding"/>
    <property type="evidence" value="ECO:0007669"/>
    <property type="project" value="InterPro"/>
</dbReference>
<dbReference type="CDD" id="cd16449">
    <property type="entry name" value="RING-HC"/>
    <property type="match status" value="1"/>
</dbReference>
<feature type="coiled-coil region" evidence="5">
    <location>
        <begin position="233"/>
        <end position="267"/>
    </location>
</feature>
<keyword evidence="2 4" id="KW-0863">Zinc-finger</keyword>
<keyword evidence="5" id="KW-0175">Coiled coil</keyword>
<proteinExistence type="predicted"/>
<dbReference type="InterPro" id="IPR017907">
    <property type="entry name" value="Znf_RING_CS"/>
</dbReference>
<evidence type="ECO:0000256" key="3">
    <source>
        <dbReference type="ARBA" id="ARBA00022833"/>
    </source>
</evidence>
<dbReference type="GO" id="GO:0061630">
    <property type="term" value="F:ubiquitin protein ligase activity"/>
    <property type="evidence" value="ECO:0007669"/>
    <property type="project" value="InterPro"/>
</dbReference>
<feature type="compositionally biased region" description="Low complexity" evidence="6">
    <location>
        <begin position="30"/>
        <end position="39"/>
    </location>
</feature>
<evidence type="ECO:0000259" key="7">
    <source>
        <dbReference type="PROSITE" id="PS50089"/>
    </source>
</evidence>
<dbReference type="PROSITE" id="PS00518">
    <property type="entry name" value="ZF_RING_1"/>
    <property type="match status" value="1"/>
</dbReference>
<dbReference type="PANTHER" id="PTHR14134">
    <property type="entry name" value="E3 UBIQUITIN-PROTEIN LIGASE RAD18"/>
    <property type="match status" value="1"/>
</dbReference>
<comment type="caution">
    <text evidence="8">The sequence shown here is derived from an EMBL/GenBank/DDBJ whole genome shotgun (WGS) entry which is preliminary data.</text>
</comment>
<evidence type="ECO:0000313" key="9">
    <source>
        <dbReference type="Proteomes" id="UP001515480"/>
    </source>
</evidence>
<accession>A0AB34IID5</accession>
<keyword evidence="3" id="KW-0862">Zinc</keyword>
<keyword evidence="1" id="KW-0479">Metal-binding</keyword>
<feature type="region of interest" description="Disordered" evidence="6">
    <location>
        <begin position="19"/>
        <end position="41"/>
    </location>
</feature>
<dbReference type="Pfam" id="PF13445">
    <property type="entry name" value="zf-RING_UBOX"/>
    <property type="match status" value="1"/>
</dbReference>
<dbReference type="PANTHER" id="PTHR14134:SF3">
    <property type="entry name" value="RING-CH-TYPE DOMAIN-CONTAINING PROTEIN"/>
    <property type="match status" value="1"/>
</dbReference>
<keyword evidence="9" id="KW-1185">Reference proteome</keyword>
<dbReference type="InterPro" id="IPR027370">
    <property type="entry name" value="Znf-RING_euk"/>
</dbReference>
<feature type="domain" description="RING-type" evidence="7">
    <location>
        <begin position="93"/>
        <end position="137"/>
    </location>
</feature>
<dbReference type="AlphaFoldDB" id="A0AB34IID5"/>